<feature type="region of interest" description="Disordered" evidence="1">
    <location>
        <begin position="33"/>
        <end position="220"/>
    </location>
</feature>
<evidence type="ECO:0000256" key="1">
    <source>
        <dbReference type="SAM" id="MobiDB-lite"/>
    </source>
</evidence>
<name>A0A9K3D0Z7_9EUKA</name>
<dbReference type="AlphaFoldDB" id="A0A9K3D0Z7"/>
<feature type="compositionally biased region" description="Polar residues" evidence="1">
    <location>
        <begin position="35"/>
        <end position="54"/>
    </location>
</feature>
<feature type="compositionally biased region" description="Polar residues" evidence="1">
    <location>
        <begin position="284"/>
        <end position="299"/>
    </location>
</feature>
<feature type="compositionally biased region" description="Low complexity" evidence="1">
    <location>
        <begin position="100"/>
        <end position="129"/>
    </location>
</feature>
<evidence type="ECO:0000313" key="2">
    <source>
        <dbReference type="EMBL" id="GIQ85645.1"/>
    </source>
</evidence>
<organism evidence="2 3">
    <name type="scientific">Kipferlia bialata</name>
    <dbReference type="NCBI Taxonomy" id="797122"/>
    <lineage>
        <taxon>Eukaryota</taxon>
        <taxon>Metamonada</taxon>
        <taxon>Carpediemonas-like organisms</taxon>
        <taxon>Kipferlia</taxon>
    </lineage>
</organism>
<comment type="caution">
    <text evidence="2">The sequence shown here is derived from an EMBL/GenBank/DDBJ whole genome shotgun (WGS) entry which is preliminary data.</text>
</comment>
<reference evidence="2 3" key="1">
    <citation type="journal article" date="2018" name="PLoS ONE">
        <title>The draft genome of Kipferlia bialata reveals reductive genome evolution in fornicate parasites.</title>
        <authorList>
            <person name="Tanifuji G."/>
            <person name="Takabayashi S."/>
            <person name="Kume K."/>
            <person name="Takagi M."/>
            <person name="Nakayama T."/>
            <person name="Kamikawa R."/>
            <person name="Inagaki Y."/>
            <person name="Hashimoto T."/>
        </authorList>
    </citation>
    <scope>NUCLEOTIDE SEQUENCE [LARGE SCALE GENOMIC DNA]</scope>
    <source>
        <strain evidence="2">NY0173</strain>
    </source>
</reference>
<accession>A0A9K3D0Z7</accession>
<feature type="compositionally biased region" description="Low complexity" evidence="1">
    <location>
        <begin position="237"/>
        <end position="259"/>
    </location>
</feature>
<feature type="compositionally biased region" description="Low complexity" evidence="1">
    <location>
        <begin position="339"/>
        <end position="348"/>
    </location>
</feature>
<feature type="compositionally biased region" description="Polar residues" evidence="1">
    <location>
        <begin position="80"/>
        <end position="99"/>
    </location>
</feature>
<dbReference type="EMBL" id="BDIP01002052">
    <property type="protein sequence ID" value="GIQ85645.1"/>
    <property type="molecule type" value="Genomic_DNA"/>
</dbReference>
<protein>
    <submittedName>
        <fullName evidence="2">Uncharacterized protein</fullName>
    </submittedName>
</protein>
<proteinExistence type="predicted"/>
<gene>
    <name evidence="2" type="ORF">KIPB_007347</name>
</gene>
<keyword evidence="3" id="KW-1185">Reference proteome</keyword>
<feature type="compositionally biased region" description="Basic residues" evidence="1">
    <location>
        <begin position="306"/>
        <end position="317"/>
    </location>
</feature>
<feature type="compositionally biased region" description="Polar residues" evidence="1">
    <location>
        <begin position="364"/>
        <end position="377"/>
    </location>
</feature>
<feature type="region of interest" description="Disordered" evidence="1">
    <location>
        <begin position="234"/>
        <end position="499"/>
    </location>
</feature>
<sequence>MVISRFGFNQELAHLEPEPMPDIHRPVATPLIPETETNAPQQETTNRVVSSTPQKLIGSASVTPLGRRGSRIGIPPVKPTTGSGSSVARSLTSADTCSESTPVSRAPAAATTSSVVSPSKVSSATAPVPLVLEESPDDVLSPLPTTTVDTSADALPSGTGLVFEEESSDSTDSDSDSESDAEAAGTQLSRLTGATADKKTSGPVSPIVISPSPSASFSSQTALLPISAVTVATREGPVITPPKAKVPPATVTPTKVKPPSKTQSEGVTVTPAAKPSIPSLALGRSTSPSKEQRIRTYSFSAEGHHFSRRTVSPRKKRPTEPPTPDSALSRDTSSRDTSRQSPASNRRSGPGRGGRAGTPRSGRNSARSTPRATLTHTHSNRVPGRSPGNVGRGRDGRTGSGDPASRERTARPQVRQRRAPSPVKRSVASPSQLQHRRSASRGRLERGQIGSRGRDTTSYVSLANGRRSPHLMASSPSLRPLSSSAAAREDRDRDRGGETKVVAVNLAAIKVSLS</sequence>
<feature type="compositionally biased region" description="Low complexity" evidence="1">
    <location>
        <begin position="473"/>
        <end position="486"/>
    </location>
</feature>
<dbReference type="Proteomes" id="UP000265618">
    <property type="component" value="Unassembled WGS sequence"/>
</dbReference>
<feature type="compositionally biased region" description="Acidic residues" evidence="1">
    <location>
        <begin position="163"/>
        <end position="181"/>
    </location>
</feature>
<feature type="compositionally biased region" description="Low complexity" evidence="1">
    <location>
        <begin position="201"/>
        <end position="219"/>
    </location>
</feature>
<feature type="compositionally biased region" description="Basic and acidic residues" evidence="1">
    <location>
        <begin position="487"/>
        <end position="498"/>
    </location>
</feature>
<evidence type="ECO:0000313" key="3">
    <source>
        <dbReference type="Proteomes" id="UP000265618"/>
    </source>
</evidence>